<dbReference type="AlphaFoldDB" id="A0A8D8FJM8"/>
<reference evidence="1" key="1">
    <citation type="submission" date="2021-05" db="EMBL/GenBank/DDBJ databases">
        <authorList>
            <person name="Alioto T."/>
            <person name="Alioto T."/>
            <person name="Gomez Garrido J."/>
        </authorList>
    </citation>
    <scope>NUCLEOTIDE SEQUENCE</scope>
</reference>
<sequence length="112" mass="11905">MTHVRRELCLHKGLLVICNLSRARRDHTNFLPSASVSLLHIRNFHARSHTRSTRMCHATVAAQASLSLSLGVGKISPAPENDLGRNWFEGVAGSTLAGSGSPFGGSLGSVMG</sequence>
<dbReference type="EMBL" id="HBUE01073728">
    <property type="protein sequence ID" value="CAG6473862.1"/>
    <property type="molecule type" value="Transcribed_RNA"/>
</dbReference>
<dbReference type="EMBL" id="HBUE01073726">
    <property type="protein sequence ID" value="CAG6473861.1"/>
    <property type="molecule type" value="Transcribed_RNA"/>
</dbReference>
<organism evidence="1">
    <name type="scientific">Culex pipiens</name>
    <name type="common">House mosquito</name>
    <dbReference type="NCBI Taxonomy" id="7175"/>
    <lineage>
        <taxon>Eukaryota</taxon>
        <taxon>Metazoa</taxon>
        <taxon>Ecdysozoa</taxon>
        <taxon>Arthropoda</taxon>
        <taxon>Hexapoda</taxon>
        <taxon>Insecta</taxon>
        <taxon>Pterygota</taxon>
        <taxon>Neoptera</taxon>
        <taxon>Endopterygota</taxon>
        <taxon>Diptera</taxon>
        <taxon>Nematocera</taxon>
        <taxon>Culicoidea</taxon>
        <taxon>Culicidae</taxon>
        <taxon>Culicinae</taxon>
        <taxon>Culicini</taxon>
        <taxon>Culex</taxon>
        <taxon>Culex</taxon>
    </lineage>
</organism>
<proteinExistence type="predicted"/>
<dbReference type="EMBL" id="HBUE01145946">
    <property type="protein sequence ID" value="CAG6502921.1"/>
    <property type="molecule type" value="Transcribed_RNA"/>
</dbReference>
<evidence type="ECO:0000313" key="1">
    <source>
        <dbReference type="EMBL" id="CAG6473861.1"/>
    </source>
</evidence>
<accession>A0A8D8FJM8</accession>
<dbReference type="EMBL" id="HBUE01250842">
    <property type="protein sequence ID" value="CAG6554169.1"/>
    <property type="molecule type" value="Transcribed_RNA"/>
</dbReference>
<name>A0A8D8FJM8_CULPI</name>
<protein>
    <submittedName>
        <fullName evidence="1">(northern house mosquito) hypothetical protein</fullName>
    </submittedName>
</protein>